<evidence type="ECO:0000256" key="5">
    <source>
        <dbReference type="ARBA" id="ARBA00022777"/>
    </source>
</evidence>
<dbReference type="AlphaFoldDB" id="X1KAY4"/>
<dbReference type="Gene3D" id="3.40.50.300">
    <property type="entry name" value="P-loop containing nucleotide triphosphate hydrolases"/>
    <property type="match status" value="1"/>
</dbReference>
<dbReference type="GO" id="GO:0036431">
    <property type="term" value="F:dCMP kinase activity"/>
    <property type="evidence" value="ECO:0007669"/>
    <property type="project" value="InterPro"/>
</dbReference>
<evidence type="ECO:0000256" key="1">
    <source>
        <dbReference type="ARBA" id="ARBA00009427"/>
    </source>
</evidence>
<dbReference type="HAMAP" id="MF_00238">
    <property type="entry name" value="Cytidyl_kinase_type1"/>
    <property type="match status" value="1"/>
</dbReference>
<keyword evidence="3" id="KW-0808">Transferase</keyword>
<dbReference type="InterPro" id="IPR027417">
    <property type="entry name" value="P-loop_NTPase"/>
</dbReference>
<evidence type="ECO:0000256" key="4">
    <source>
        <dbReference type="ARBA" id="ARBA00022741"/>
    </source>
</evidence>
<feature type="domain" description="Cytidylate kinase" evidence="9">
    <location>
        <begin position="6"/>
        <end position="207"/>
    </location>
</feature>
<sequence length="207" mass="22934">MLDNIITIDGPAGSGKSTVAKILARELNLKYIDTGAMYRAITLLALQNNIDCKDEKSILKLARNINLQLDSNSVDESRYTTVKIDGKDVTNEIRSREVGAAVSIVSKLSGVRKYLVSLQKKFIQGGNAVLEGRDTGSVVCPNAALKIYLTASLDERIKRRDLQIREKGQFLERNVIKKEIISRDRIDSSREDSPMVIPENGIIIDTS</sequence>
<accession>X1KAY4</accession>
<dbReference type="InterPro" id="IPR003136">
    <property type="entry name" value="Cytidylate_kin"/>
</dbReference>
<protein>
    <recommendedName>
        <fullName evidence="2">(d)CMP kinase</fullName>
        <ecNumber evidence="2">2.7.4.25</ecNumber>
    </recommendedName>
</protein>
<comment type="catalytic activity">
    <reaction evidence="8">
        <text>CMP + ATP = CDP + ADP</text>
        <dbReference type="Rhea" id="RHEA:11600"/>
        <dbReference type="ChEBI" id="CHEBI:30616"/>
        <dbReference type="ChEBI" id="CHEBI:58069"/>
        <dbReference type="ChEBI" id="CHEBI:60377"/>
        <dbReference type="ChEBI" id="CHEBI:456216"/>
        <dbReference type="EC" id="2.7.4.25"/>
    </reaction>
</comment>
<evidence type="ECO:0000313" key="10">
    <source>
        <dbReference type="EMBL" id="GAI03763.1"/>
    </source>
</evidence>
<dbReference type="EMBL" id="BARV01011077">
    <property type="protein sequence ID" value="GAI03763.1"/>
    <property type="molecule type" value="Genomic_DNA"/>
</dbReference>
<evidence type="ECO:0000256" key="3">
    <source>
        <dbReference type="ARBA" id="ARBA00022679"/>
    </source>
</evidence>
<dbReference type="InterPro" id="IPR011994">
    <property type="entry name" value="Cytidylate_kinase_dom"/>
</dbReference>
<evidence type="ECO:0000256" key="6">
    <source>
        <dbReference type="ARBA" id="ARBA00022840"/>
    </source>
</evidence>
<keyword evidence="6" id="KW-0067">ATP-binding</keyword>
<name>X1KAY4_9ZZZZ</name>
<comment type="similarity">
    <text evidence="1">Belongs to the cytidylate kinase family. Type 1 subfamily.</text>
</comment>
<dbReference type="NCBIfam" id="TIGR00017">
    <property type="entry name" value="cmk"/>
    <property type="match status" value="1"/>
</dbReference>
<evidence type="ECO:0000256" key="2">
    <source>
        <dbReference type="ARBA" id="ARBA00012906"/>
    </source>
</evidence>
<dbReference type="GO" id="GO:0005524">
    <property type="term" value="F:ATP binding"/>
    <property type="evidence" value="ECO:0007669"/>
    <property type="project" value="UniProtKB-KW"/>
</dbReference>
<organism evidence="10">
    <name type="scientific">marine sediment metagenome</name>
    <dbReference type="NCBI Taxonomy" id="412755"/>
    <lineage>
        <taxon>unclassified sequences</taxon>
        <taxon>metagenomes</taxon>
        <taxon>ecological metagenomes</taxon>
    </lineage>
</organism>
<keyword evidence="4" id="KW-0547">Nucleotide-binding</keyword>
<evidence type="ECO:0000259" key="9">
    <source>
        <dbReference type="Pfam" id="PF02224"/>
    </source>
</evidence>
<gene>
    <name evidence="10" type="ORF">S06H3_21172</name>
</gene>
<comment type="caution">
    <text evidence="10">The sequence shown here is derived from an EMBL/GenBank/DDBJ whole genome shotgun (WGS) entry which is preliminary data.</text>
</comment>
<evidence type="ECO:0000256" key="8">
    <source>
        <dbReference type="ARBA" id="ARBA00048478"/>
    </source>
</evidence>
<dbReference type="Pfam" id="PF02224">
    <property type="entry name" value="Cytidylate_kin"/>
    <property type="match status" value="1"/>
</dbReference>
<feature type="non-terminal residue" evidence="10">
    <location>
        <position position="207"/>
    </location>
</feature>
<dbReference type="CDD" id="cd02020">
    <property type="entry name" value="CMPK"/>
    <property type="match status" value="1"/>
</dbReference>
<comment type="catalytic activity">
    <reaction evidence="7">
        <text>dCMP + ATP = dCDP + ADP</text>
        <dbReference type="Rhea" id="RHEA:25094"/>
        <dbReference type="ChEBI" id="CHEBI:30616"/>
        <dbReference type="ChEBI" id="CHEBI:57566"/>
        <dbReference type="ChEBI" id="CHEBI:58593"/>
        <dbReference type="ChEBI" id="CHEBI:456216"/>
        <dbReference type="EC" id="2.7.4.25"/>
    </reaction>
</comment>
<evidence type="ECO:0000256" key="7">
    <source>
        <dbReference type="ARBA" id="ARBA00047615"/>
    </source>
</evidence>
<dbReference type="EC" id="2.7.4.25" evidence="2"/>
<dbReference type="SUPFAM" id="SSF52540">
    <property type="entry name" value="P-loop containing nucleoside triphosphate hydrolases"/>
    <property type="match status" value="1"/>
</dbReference>
<dbReference type="GO" id="GO:0006139">
    <property type="term" value="P:nucleobase-containing compound metabolic process"/>
    <property type="evidence" value="ECO:0007669"/>
    <property type="project" value="InterPro"/>
</dbReference>
<keyword evidence="5" id="KW-0418">Kinase</keyword>
<reference evidence="10" key="1">
    <citation type="journal article" date="2014" name="Front. Microbiol.">
        <title>High frequency of phylogenetically diverse reductive dehalogenase-homologous genes in deep subseafloor sedimentary metagenomes.</title>
        <authorList>
            <person name="Kawai M."/>
            <person name="Futagami T."/>
            <person name="Toyoda A."/>
            <person name="Takaki Y."/>
            <person name="Nishi S."/>
            <person name="Hori S."/>
            <person name="Arai W."/>
            <person name="Tsubouchi T."/>
            <person name="Morono Y."/>
            <person name="Uchiyama I."/>
            <person name="Ito T."/>
            <person name="Fujiyama A."/>
            <person name="Inagaki F."/>
            <person name="Takami H."/>
        </authorList>
    </citation>
    <scope>NUCLEOTIDE SEQUENCE</scope>
    <source>
        <strain evidence="10">Expedition CK06-06</strain>
    </source>
</reference>
<proteinExistence type="inferred from homology"/>